<keyword evidence="2" id="KW-1185">Reference proteome</keyword>
<gene>
    <name evidence="1" type="ORF">GUJ93_ZPchr0004g40489</name>
</gene>
<reference evidence="1" key="2">
    <citation type="submission" date="2021-02" db="EMBL/GenBank/DDBJ databases">
        <authorList>
            <person name="Kimball J.A."/>
            <person name="Haas M.W."/>
            <person name="Macchietto M."/>
            <person name="Kono T."/>
            <person name="Duquette J."/>
            <person name="Shao M."/>
        </authorList>
    </citation>
    <scope>NUCLEOTIDE SEQUENCE</scope>
    <source>
        <tissue evidence="1">Fresh leaf tissue</tissue>
    </source>
</reference>
<dbReference type="EMBL" id="JAAALK010000285">
    <property type="protein sequence ID" value="KAG8064454.1"/>
    <property type="molecule type" value="Genomic_DNA"/>
</dbReference>
<dbReference type="AlphaFoldDB" id="A0A8J5VF91"/>
<evidence type="ECO:0000313" key="1">
    <source>
        <dbReference type="EMBL" id="KAG8064455.1"/>
    </source>
</evidence>
<dbReference type="EMBL" id="JAAALK010000285">
    <property type="protein sequence ID" value="KAG8064455.1"/>
    <property type="molecule type" value="Genomic_DNA"/>
</dbReference>
<dbReference type="Proteomes" id="UP000729402">
    <property type="component" value="Unassembled WGS sequence"/>
</dbReference>
<reference evidence="1" key="1">
    <citation type="journal article" date="2021" name="bioRxiv">
        <title>Whole Genome Assembly and Annotation of Northern Wild Rice, Zizania palustris L., Supports a Whole Genome Duplication in the Zizania Genus.</title>
        <authorList>
            <person name="Haas M."/>
            <person name="Kono T."/>
            <person name="Macchietto M."/>
            <person name="Millas R."/>
            <person name="McGilp L."/>
            <person name="Shao M."/>
            <person name="Duquette J."/>
            <person name="Hirsch C.N."/>
            <person name="Kimball J."/>
        </authorList>
    </citation>
    <scope>NUCLEOTIDE SEQUENCE</scope>
    <source>
        <tissue evidence="1">Fresh leaf tissue</tissue>
    </source>
</reference>
<protein>
    <submittedName>
        <fullName evidence="1">Uncharacterized protein</fullName>
    </submittedName>
</protein>
<organism evidence="1 2">
    <name type="scientific">Zizania palustris</name>
    <name type="common">Northern wild rice</name>
    <dbReference type="NCBI Taxonomy" id="103762"/>
    <lineage>
        <taxon>Eukaryota</taxon>
        <taxon>Viridiplantae</taxon>
        <taxon>Streptophyta</taxon>
        <taxon>Embryophyta</taxon>
        <taxon>Tracheophyta</taxon>
        <taxon>Spermatophyta</taxon>
        <taxon>Magnoliopsida</taxon>
        <taxon>Liliopsida</taxon>
        <taxon>Poales</taxon>
        <taxon>Poaceae</taxon>
        <taxon>BOP clade</taxon>
        <taxon>Oryzoideae</taxon>
        <taxon>Oryzeae</taxon>
        <taxon>Zizaniinae</taxon>
        <taxon>Zizania</taxon>
    </lineage>
</organism>
<proteinExistence type="predicted"/>
<comment type="caution">
    <text evidence="1">The sequence shown here is derived from an EMBL/GenBank/DDBJ whole genome shotgun (WGS) entry which is preliminary data.</text>
</comment>
<name>A0A8J5VF91_ZIZPA</name>
<sequence length="70" mass="7527">MPRVYHRHAIRVGGYSCRSPRIGTSDATTAVPILGILLSPGSSRLISASRFCHLSHFSGVKYVAANTTRA</sequence>
<evidence type="ECO:0000313" key="2">
    <source>
        <dbReference type="Proteomes" id="UP000729402"/>
    </source>
</evidence>
<accession>A0A8J5VF91</accession>